<keyword evidence="2" id="KW-0325">Glycoprotein</keyword>
<feature type="chain" id="PRO_5039099642" description="Acid phosphatase" evidence="3">
    <location>
        <begin position="23"/>
        <end position="262"/>
    </location>
</feature>
<accession>A0A387HJH7</accession>
<dbReference type="InterPro" id="IPR023214">
    <property type="entry name" value="HAD_sf"/>
</dbReference>
<dbReference type="OrthoDB" id="193314at2"/>
<evidence type="ECO:0000256" key="3">
    <source>
        <dbReference type="SAM" id="SignalP"/>
    </source>
</evidence>
<keyword evidence="5" id="KW-1185">Reference proteome</keyword>
<dbReference type="Gene3D" id="3.40.50.1000">
    <property type="entry name" value="HAD superfamily/HAD-like"/>
    <property type="match status" value="1"/>
</dbReference>
<evidence type="ECO:0000313" key="4">
    <source>
        <dbReference type="EMBL" id="AYG83644.1"/>
    </source>
</evidence>
<keyword evidence="1 3" id="KW-0732">Signal</keyword>
<dbReference type="InterPro" id="IPR005519">
    <property type="entry name" value="Acid_phosphat_B-like"/>
</dbReference>
<dbReference type="AlphaFoldDB" id="A0A387HJH7"/>
<gene>
    <name evidence="4" type="ORF">DWB77_05842</name>
</gene>
<dbReference type="PANTHER" id="PTHR31284:SF10">
    <property type="entry name" value="ACID PHOSPHATASE-LIKE PROTEIN"/>
    <property type="match status" value="1"/>
</dbReference>
<dbReference type="Pfam" id="PF03767">
    <property type="entry name" value="Acid_phosphat_B"/>
    <property type="match status" value="1"/>
</dbReference>
<feature type="signal peptide" evidence="3">
    <location>
        <begin position="1"/>
        <end position="22"/>
    </location>
</feature>
<dbReference type="InterPro" id="IPR036412">
    <property type="entry name" value="HAD-like_sf"/>
</dbReference>
<name>A0A387HJH7_9ACTN</name>
<evidence type="ECO:0000256" key="2">
    <source>
        <dbReference type="ARBA" id="ARBA00023180"/>
    </source>
</evidence>
<dbReference type="PANTHER" id="PTHR31284">
    <property type="entry name" value="ACID PHOSPHATASE-LIKE PROTEIN"/>
    <property type="match status" value="1"/>
</dbReference>
<evidence type="ECO:0000256" key="1">
    <source>
        <dbReference type="ARBA" id="ARBA00022729"/>
    </source>
</evidence>
<dbReference type="RefSeq" id="WP_120724550.1">
    <property type="nucleotide sequence ID" value="NZ_CP032698.1"/>
</dbReference>
<protein>
    <recommendedName>
        <fullName evidence="6">Acid phosphatase</fullName>
    </recommendedName>
</protein>
<dbReference type="Proteomes" id="UP000271554">
    <property type="component" value="Chromosome"/>
</dbReference>
<dbReference type="SUPFAM" id="SSF56784">
    <property type="entry name" value="HAD-like"/>
    <property type="match status" value="1"/>
</dbReference>
<dbReference type="PIRSF" id="PIRSF002674">
    <property type="entry name" value="VSP"/>
    <property type="match status" value="1"/>
</dbReference>
<dbReference type="InterPro" id="IPR014403">
    <property type="entry name" value="APS1/VSP"/>
</dbReference>
<reference evidence="4 5" key="1">
    <citation type="submission" date="2018-10" db="EMBL/GenBank/DDBJ databases">
        <title>Relationship between Morphology and Antimicrobial Activity in Streptomyces.</title>
        <authorList>
            <person name="Kang H.J."/>
            <person name="Kim S.B."/>
        </authorList>
    </citation>
    <scope>NUCLEOTIDE SEQUENCE [LARGE SCALE GENOMIC DNA]</scope>
    <source>
        <strain evidence="4 5">BH38</strain>
    </source>
</reference>
<evidence type="ECO:0008006" key="6">
    <source>
        <dbReference type="Google" id="ProtNLM"/>
    </source>
</evidence>
<evidence type="ECO:0000313" key="5">
    <source>
        <dbReference type="Proteomes" id="UP000271554"/>
    </source>
</evidence>
<proteinExistence type="predicted"/>
<organism evidence="4 5">
    <name type="scientific">Streptomyces hundungensis</name>
    <dbReference type="NCBI Taxonomy" id="1077946"/>
    <lineage>
        <taxon>Bacteria</taxon>
        <taxon>Bacillati</taxon>
        <taxon>Actinomycetota</taxon>
        <taxon>Actinomycetes</taxon>
        <taxon>Kitasatosporales</taxon>
        <taxon>Streptomycetaceae</taxon>
        <taxon>Streptomyces</taxon>
    </lineage>
</organism>
<sequence>MRTLTKAAATAAAFAVTGVAFYGVGAASADNAAPKSDREIPNVTKVEDKINAYYGGAPDASGSYQASPTSNYAKQVADIEARAKRQIKHAAEHPGWDGRKPAIVLDVDDTTLLTYDYEKKNGFAYNAAAFDAYVQSARSIAVFGMPDLVNYAAKNGVTVFFLTGRDVSQRDASAVNLTKAGYNVPVDPAHFFLKDKVNAPAYLSCGKPTWTCSTVDYKAGTRKHIESLGYHIVANLGDQYTDLSGGHADKTYKIPNPMYFLP</sequence>
<dbReference type="EMBL" id="CP032698">
    <property type="protein sequence ID" value="AYG83644.1"/>
    <property type="molecule type" value="Genomic_DNA"/>
</dbReference>
<dbReference type="KEGG" id="shun:DWB77_05842"/>